<dbReference type="EMBL" id="AP007255">
    <property type="protein sequence ID" value="BAE49961.1"/>
    <property type="molecule type" value="Genomic_DNA"/>
</dbReference>
<dbReference type="OrthoDB" id="7360866at2"/>
<dbReference type="KEGG" id="mag:amb1157"/>
<dbReference type="AlphaFoldDB" id="Q2W864"/>
<proteinExistence type="predicted"/>
<dbReference type="Proteomes" id="UP000007058">
    <property type="component" value="Chromosome"/>
</dbReference>
<protein>
    <recommendedName>
        <fullName evidence="1">DUF6362 domain-containing protein</fullName>
    </recommendedName>
</protein>
<dbReference type="RefSeq" id="WP_011383570.1">
    <property type="nucleotide sequence ID" value="NC_007626.1"/>
</dbReference>
<dbReference type="InterPro" id="IPR045942">
    <property type="entry name" value="DUF6362"/>
</dbReference>
<keyword evidence="3" id="KW-1185">Reference proteome</keyword>
<dbReference type="HOGENOM" id="CLU_132099_0_0_5"/>
<accession>Q2W864</accession>
<evidence type="ECO:0000313" key="2">
    <source>
        <dbReference type="EMBL" id="BAE49961.1"/>
    </source>
</evidence>
<organism evidence="2 3">
    <name type="scientific">Paramagnetospirillum magneticum (strain ATCC 700264 / AMB-1)</name>
    <name type="common">Magnetospirillum magneticum</name>
    <dbReference type="NCBI Taxonomy" id="342108"/>
    <lineage>
        <taxon>Bacteria</taxon>
        <taxon>Pseudomonadati</taxon>
        <taxon>Pseudomonadota</taxon>
        <taxon>Alphaproteobacteria</taxon>
        <taxon>Rhodospirillales</taxon>
        <taxon>Magnetospirillaceae</taxon>
        <taxon>Paramagnetospirillum</taxon>
    </lineage>
</organism>
<evidence type="ECO:0000259" key="1">
    <source>
        <dbReference type="Pfam" id="PF19889"/>
    </source>
</evidence>
<name>Q2W864_PARM1</name>
<reference evidence="2 3" key="1">
    <citation type="journal article" date="2005" name="DNA Res.">
        <title>Complete genome sequence of the facultative anaerobic magnetotactic bacterium Magnetospirillum sp. strain AMB-1.</title>
        <authorList>
            <person name="Matsunaga T."/>
            <person name="Okamura Y."/>
            <person name="Fukuda Y."/>
            <person name="Wahyudi A.T."/>
            <person name="Murase Y."/>
            <person name="Takeyama H."/>
        </authorList>
    </citation>
    <scope>NUCLEOTIDE SEQUENCE [LARGE SCALE GENOMIC DNA]</scope>
    <source>
        <strain evidence="3">ATCC 700264 / AMB-1</strain>
    </source>
</reference>
<evidence type="ECO:0000313" key="3">
    <source>
        <dbReference type="Proteomes" id="UP000007058"/>
    </source>
</evidence>
<feature type="domain" description="DUF6362" evidence="1">
    <location>
        <begin position="20"/>
        <end position="114"/>
    </location>
</feature>
<sequence>MNWTPTLVEERLAEAADTLRRLPEAKVQGHASTWPPYIQESLSAEDATFRRPPPSAAAITRMDEALPWLQQLDQVDAKIVWLRAKGKPWKIVCWNVGLSRATAHRHWMFALCLISWKLNGKRIPKNISLRQILDVRKMQ</sequence>
<dbReference type="STRING" id="342108.amb1157"/>
<dbReference type="Pfam" id="PF19889">
    <property type="entry name" value="DUF6362"/>
    <property type="match status" value="1"/>
</dbReference>
<gene>
    <name evidence="2" type="ordered locus">amb1157</name>
</gene>